<comment type="similarity">
    <text evidence="2">Belongs to the SAM hydrolase / SAM-dependent halogenase family.</text>
</comment>
<dbReference type="InterPro" id="IPR023228">
    <property type="entry name" value="SAM_OH_AdoTrfase_N_sf"/>
</dbReference>
<comment type="caution">
    <text evidence="5">The sequence shown here is derived from an EMBL/GenBank/DDBJ whole genome shotgun (WGS) entry which is preliminary data.</text>
</comment>
<proteinExistence type="inferred from homology"/>
<keyword evidence="6" id="KW-1185">Reference proteome</keyword>
<dbReference type="EMBL" id="RJMB01000013">
    <property type="protein sequence ID" value="RNL84015.1"/>
    <property type="molecule type" value="Genomic_DNA"/>
</dbReference>
<dbReference type="PANTHER" id="PTHR35092:SF1">
    <property type="entry name" value="CHLORINASE MJ1651"/>
    <property type="match status" value="1"/>
</dbReference>
<evidence type="ECO:0000313" key="6">
    <source>
        <dbReference type="Proteomes" id="UP000269198"/>
    </source>
</evidence>
<accession>A0A3N0E839</accession>
<feature type="domain" description="S-adenosyl-l-methionine hydroxide adenosyltransferase N-terminal" evidence="3">
    <location>
        <begin position="11"/>
        <end position="155"/>
    </location>
</feature>
<reference evidence="5 6" key="1">
    <citation type="submission" date="2018-11" db="EMBL/GenBank/DDBJ databases">
        <title>The genome draft of YIM 96095.</title>
        <authorList>
            <person name="Tang S.-K."/>
            <person name="Chunyu W.-X."/>
            <person name="Feng Y.-Z."/>
        </authorList>
    </citation>
    <scope>NUCLEOTIDE SEQUENCE [LARGE SCALE GENOMIC DNA]</scope>
    <source>
        <strain evidence="5 6">YIM 96095</strain>
    </source>
</reference>
<dbReference type="PIRSF" id="PIRSF006779">
    <property type="entry name" value="UCP006779"/>
    <property type="match status" value="1"/>
</dbReference>
<name>A0A3N0E839_9ACTN</name>
<dbReference type="InterPro" id="IPR046470">
    <property type="entry name" value="SAM_HAT_C"/>
</dbReference>
<protein>
    <recommendedName>
        <fullName evidence="7">SAM-dependent chlorinase/fluorinase</fullName>
    </recommendedName>
</protein>
<evidence type="ECO:0000256" key="2">
    <source>
        <dbReference type="ARBA" id="ARBA00024035"/>
    </source>
</evidence>
<dbReference type="InterPro" id="IPR046469">
    <property type="entry name" value="SAM_HAT_N"/>
</dbReference>
<sequence>MRDPAGYSYLSFLTDYGREDGFVAICHGQMLERAPAARIIDITHDVGPGDLRRGATVLAETLPELPPGVHVAVVDPGVGTERRGIVAHAGGHVLVGPDNGLLVWAAEALGGIGECHEIANPGLWRHPISRTFHGRDIFAPVGAWLAAGLDPAEVGPEIASSTLVRLEEPRRAVSGRIAGGEVRAIDRFGNCQLSLLREDLTGLGDTPPDSLRVHLPAGRWTVPFGTTFAEVDPGAPVLLVDSAGYVALAENGGNAARRFGLGVGDAVDIEPGDDAPAGD</sequence>
<dbReference type="Gene3D" id="2.40.30.90">
    <property type="entry name" value="Bacterial fluorinating enzyme like"/>
    <property type="match status" value="1"/>
</dbReference>
<dbReference type="InterPro" id="IPR002747">
    <property type="entry name" value="SAM_OH_AdoTrfase"/>
</dbReference>
<dbReference type="InterPro" id="IPR023227">
    <property type="entry name" value="SAM_OH_AdoTrfase_C_sf"/>
</dbReference>
<dbReference type="Pfam" id="PF01887">
    <property type="entry name" value="SAM_HAT_N"/>
    <property type="match status" value="1"/>
</dbReference>
<dbReference type="Proteomes" id="UP000269198">
    <property type="component" value="Unassembled WGS sequence"/>
</dbReference>
<gene>
    <name evidence="5" type="ORF">EFW17_14115</name>
</gene>
<evidence type="ECO:0000256" key="1">
    <source>
        <dbReference type="ARBA" id="ARBA00022691"/>
    </source>
</evidence>
<dbReference type="Pfam" id="PF20257">
    <property type="entry name" value="SAM_HAT_C"/>
    <property type="match status" value="1"/>
</dbReference>
<dbReference type="AlphaFoldDB" id="A0A3N0E839"/>
<feature type="domain" description="S-adenosyl-l-methionine hydroxide adenosyltransferase C-terminal" evidence="4">
    <location>
        <begin position="180"/>
        <end position="267"/>
    </location>
</feature>
<dbReference type="SUPFAM" id="SSF102522">
    <property type="entry name" value="Bacterial fluorinating enzyme, N-terminal domain"/>
    <property type="match status" value="1"/>
</dbReference>
<dbReference type="OrthoDB" id="9792195at2"/>
<evidence type="ECO:0000259" key="3">
    <source>
        <dbReference type="Pfam" id="PF01887"/>
    </source>
</evidence>
<dbReference type="SUPFAM" id="SSF101852">
    <property type="entry name" value="Bacterial fluorinating enzyme, C-terminal domain"/>
    <property type="match status" value="1"/>
</dbReference>
<evidence type="ECO:0008006" key="7">
    <source>
        <dbReference type="Google" id="ProtNLM"/>
    </source>
</evidence>
<keyword evidence="1" id="KW-0949">S-adenosyl-L-methionine</keyword>
<evidence type="ECO:0000259" key="4">
    <source>
        <dbReference type="Pfam" id="PF20257"/>
    </source>
</evidence>
<evidence type="ECO:0000313" key="5">
    <source>
        <dbReference type="EMBL" id="RNL84015.1"/>
    </source>
</evidence>
<dbReference type="PANTHER" id="PTHR35092">
    <property type="entry name" value="CHLORINASE MJ1651"/>
    <property type="match status" value="1"/>
</dbReference>
<organism evidence="5 6">
    <name type="scientific">Halostreptopolyspora alba</name>
    <dbReference type="NCBI Taxonomy" id="2487137"/>
    <lineage>
        <taxon>Bacteria</taxon>
        <taxon>Bacillati</taxon>
        <taxon>Actinomycetota</taxon>
        <taxon>Actinomycetes</taxon>
        <taxon>Streptosporangiales</taxon>
        <taxon>Nocardiopsidaceae</taxon>
        <taxon>Halostreptopolyspora</taxon>
    </lineage>
</organism>
<dbReference type="Gene3D" id="3.40.50.10790">
    <property type="entry name" value="S-adenosyl-l-methionine hydroxide adenosyltransferase, N-terminal"/>
    <property type="match status" value="1"/>
</dbReference>
<dbReference type="RefSeq" id="WP_123201848.1">
    <property type="nucleotide sequence ID" value="NZ_RJMB01000013.1"/>
</dbReference>